<evidence type="ECO:0000256" key="1">
    <source>
        <dbReference type="SAM" id="MobiDB-lite"/>
    </source>
</evidence>
<evidence type="ECO:0000313" key="2">
    <source>
        <dbReference type="EMBL" id="PQM37611.1"/>
    </source>
</evidence>
<evidence type="ECO:0000313" key="3">
    <source>
        <dbReference type="Proteomes" id="UP000250321"/>
    </source>
</evidence>
<dbReference type="AlphaFoldDB" id="A0A314UJV2"/>
<reference evidence="2 3" key="1">
    <citation type="submission" date="2018-02" db="EMBL/GenBank/DDBJ databases">
        <title>Draft genome of wild Prunus yedoensis var. nudiflora.</title>
        <authorList>
            <person name="Baek S."/>
            <person name="Kim J.-H."/>
            <person name="Choi K."/>
            <person name="Kim G.-B."/>
            <person name="Cho A."/>
            <person name="Jang H."/>
            <person name="Shin C.-H."/>
            <person name="Yu H.-J."/>
            <person name="Mun J.-H."/>
        </authorList>
    </citation>
    <scope>NUCLEOTIDE SEQUENCE [LARGE SCALE GENOMIC DNA]</scope>
    <source>
        <strain evidence="3">cv. Jeju island</strain>
        <tissue evidence="2">Leaf</tissue>
    </source>
</reference>
<dbReference type="Proteomes" id="UP000250321">
    <property type="component" value="Unassembled WGS sequence"/>
</dbReference>
<protein>
    <submittedName>
        <fullName evidence="2">Uncharacterized protein</fullName>
    </submittedName>
</protein>
<feature type="compositionally biased region" description="Polar residues" evidence="1">
    <location>
        <begin position="130"/>
        <end position="154"/>
    </location>
</feature>
<gene>
    <name evidence="2" type="ORF">Pyn_12965</name>
</gene>
<organism evidence="2 3">
    <name type="scientific">Prunus yedoensis var. nudiflora</name>
    <dbReference type="NCBI Taxonomy" id="2094558"/>
    <lineage>
        <taxon>Eukaryota</taxon>
        <taxon>Viridiplantae</taxon>
        <taxon>Streptophyta</taxon>
        <taxon>Embryophyta</taxon>
        <taxon>Tracheophyta</taxon>
        <taxon>Spermatophyta</taxon>
        <taxon>Magnoliopsida</taxon>
        <taxon>eudicotyledons</taxon>
        <taxon>Gunneridae</taxon>
        <taxon>Pentapetalae</taxon>
        <taxon>rosids</taxon>
        <taxon>fabids</taxon>
        <taxon>Rosales</taxon>
        <taxon>Rosaceae</taxon>
        <taxon>Amygdaloideae</taxon>
        <taxon>Amygdaleae</taxon>
        <taxon>Prunus</taxon>
    </lineage>
</organism>
<sequence>MGGNHNTIMDTSSLGTVMEFNEIHEENHYLPPLPLTPYCETPHREALPKSNFLFGWDLNLAAPVDDPHDHTNTILTPAPRPHPVGMDNRGPLTFWSPSTPGFTGPGQTLIPQDGPHFQTQDVRPWKKEGQTFQQASKKPQGTSESSSRYSNQWM</sequence>
<comment type="caution">
    <text evidence="2">The sequence shown here is derived from an EMBL/GenBank/DDBJ whole genome shotgun (WGS) entry which is preliminary data.</text>
</comment>
<keyword evidence="3" id="KW-1185">Reference proteome</keyword>
<dbReference type="EMBL" id="PJQY01003427">
    <property type="protein sequence ID" value="PQM37611.1"/>
    <property type="molecule type" value="Genomic_DNA"/>
</dbReference>
<name>A0A314UJV2_PRUYE</name>
<feature type="region of interest" description="Disordered" evidence="1">
    <location>
        <begin position="74"/>
        <end position="154"/>
    </location>
</feature>
<proteinExistence type="predicted"/>
<feature type="compositionally biased region" description="Polar residues" evidence="1">
    <location>
        <begin position="95"/>
        <end position="110"/>
    </location>
</feature>
<accession>A0A314UJV2</accession>